<dbReference type="AlphaFoldDB" id="A0AAV4UK81"/>
<evidence type="ECO:0000313" key="1">
    <source>
        <dbReference type="EMBL" id="GIY57994.1"/>
    </source>
</evidence>
<proteinExistence type="predicted"/>
<organism evidence="1 2">
    <name type="scientific">Caerostris extrusa</name>
    <name type="common">Bark spider</name>
    <name type="synonym">Caerostris bankana</name>
    <dbReference type="NCBI Taxonomy" id="172846"/>
    <lineage>
        <taxon>Eukaryota</taxon>
        <taxon>Metazoa</taxon>
        <taxon>Ecdysozoa</taxon>
        <taxon>Arthropoda</taxon>
        <taxon>Chelicerata</taxon>
        <taxon>Arachnida</taxon>
        <taxon>Araneae</taxon>
        <taxon>Araneomorphae</taxon>
        <taxon>Entelegynae</taxon>
        <taxon>Araneoidea</taxon>
        <taxon>Araneidae</taxon>
        <taxon>Caerostris</taxon>
    </lineage>
</organism>
<comment type="caution">
    <text evidence="1">The sequence shown here is derived from an EMBL/GenBank/DDBJ whole genome shotgun (WGS) entry which is preliminary data.</text>
</comment>
<protein>
    <submittedName>
        <fullName evidence="1">Uncharacterized protein</fullName>
    </submittedName>
</protein>
<name>A0AAV4UK81_CAEEX</name>
<evidence type="ECO:0000313" key="2">
    <source>
        <dbReference type="Proteomes" id="UP001054945"/>
    </source>
</evidence>
<keyword evidence="2" id="KW-1185">Reference proteome</keyword>
<dbReference type="Proteomes" id="UP001054945">
    <property type="component" value="Unassembled WGS sequence"/>
</dbReference>
<reference evidence="1 2" key="1">
    <citation type="submission" date="2021-06" db="EMBL/GenBank/DDBJ databases">
        <title>Caerostris extrusa draft genome.</title>
        <authorList>
            <person name="Kono N."/>
            <person name="Arakawa K."/>
        </authorList>
    </citation>
    <scope>NUCLEOTIDE SEQUENCE [LARGE SCALE GENOMIC DNA]</scope>
</reference>
<dbReference type="EMBL" id="BPLR01012999">
    <property type="protein sequence ID" value="GIY57994.1"/>
    <property type="molecule type" value="Genomic_DNA"/>
</dbReference>
<accession>A0AAV4UK81</accession>
<sequence>MVEPSRFETWKSFVLFQTEPRKTHFPAQPHFLGSLLLLCHKNRRFRDFDLHLKSQFCVSASEERSCNADQANPAQSQIHNSGP</sequence>
<gene>
    <name evidence="1" type="ORF">CEXT_483111</name>
</gene>